<dbReference type="SMART" id="SM00490">
    <property type="entry name" value="HELICc"/>
    <property type="match status" value="1"/>
</dbReference>
<gene>
    <name evidence="10" type="ORF">MVEG_11791</name>
</gene>
<accession>A0A086TJM5</accession>
<dbReference type="PANTHER" id="PTHR13710:SF105">
    <property type="entry name" value="ATP-DEPENDENT DNA HELICASE Q1"/>
    <property type="match status" value="1"/>
</dbReference>
<keyword evidence="5" id="KW-0413">Isomerase</keyword>
<feature type="domain" description="Helicase ATP-binding" evidence="8">
    <location>
        <begin position="40"/>
        <end position="213"/>
    </location>
</feature>
<organism evidence="10 11">
    <name type="scientific">Podila verticillata NRRL 6337</name>
    <dbReference type="NCBI Taxonomy" id="1069443"/>
    <lineage>
        <taxon>Eukaryota</taxon>
        <taxon>Fungi</taxon>
        <taxon>Fungi incertae sedis</taxon>
        <taxon>Mucoromycota</taxon>
        <taxon>Mortierellomycotina</taxon>
        <taxon>Mortierellomycetes</taxon>
        <taxon>Mortierellales</taxon>
        <taxon>Mortierellaceae</taxon>
        <taxon>Podila</taxon>
    </lineage>
</organism>
<dbReference type="SMART" id="SM00487">
    <property type="entry name" value="DEXDc"/>
    <property type="match status" value="1"/>
</dbReference>
<comment type="catalytic activity">
    <reaction evidence="6">
        <text>Couples ATP hydrolysis with the unwinding of duplex DNA by translocating in the 3'-5' direction.</text>
        <dbReference type="EC" id="5.6.2.4"/>
    </reaction>
</comment>
<dbReference type="GO" id="GO:0009378">
    <property type="term" value="F:four-way junction helicase activity"/>
    <property type="evidence" value="ECO:0007669"/>
    <property type="project" value="TreeGrafter"/>
</dbReference>
<reference evidence="10 11" key="1">
    <citation type="submission" date="2011-02" db="EMBL/GenBank/DDBJ databases">
        <title>The Genome Sequence of Mortierella verticillata NRRL 6337.</title>
        <authorList>
            <consortium name="The Broad Institute Genome Sequencing Platform"/>
            <person name="Russ C."/>
            <person name="Cuomo C."/>
            <person name="Burger G."/>
            <person name="Gray M.W."/>
            <person name="Holland P.W.H."/>
            <person name="King N."/>
            <person name="Lang F.B.F."/>
            <person name="Roger A.J."/>
            <person name="Ruiz-Trillo I."/>
            <person name="Young S.K."/>
            <person name="Zeng Q."/>
            <person name="Gargeya S."/>
            <person name="Alvarado L."/>
            <person name="Berlin A."/>
            <person name="Chapman S.B."/>
            <person name="Chen Z."/>
            <person name="Freedman E."/>
            <person name="Gellesch M."/>
            <person name="Goldberg J."/>
            <person name="Griggs A."/>
            <person name="Gujja S."/>
            <person name="Heilman E."/>
            <person name="Heiman D."/>
            <person name="Howarth C."/>
            <person name="Mehta T."/>
            <person name="Neiman D."/>
            <person name="Pearson M."/>
            <person name="Roberts A."/>
            <person name="Saif S."/>
            <person name="Shea T."/>
            <person name="Shenoy N."/>
            <person name="Sisk P."/>
            <person name="Stolte C."/>
            <person name="Sykes S."/>
            <person name="White J."/>
            <person name="Yandava C."/>
            <person name="Haas B."/>
            <person name="Nusbaum C."/>
            <person name="Birren B."/>
        </authorList>
    </citation>
    <scope>NUCLEOTIDE SEQUENCE [LARGE SCALE GENOMIC DNA]</scope>
    <source>
        <strain evidence="10 11">NRRL 6337</strain>
    </source>
</reference>
<dbReference type="AlphaFoldDB" id="A0A086TJM5"/>
<dbReference type="GO" id="GO:0000724">
    <property type="term" value="P:double-strand break repair via homologous recombination"/>
    <property type="evidence" value="ECO:0007669"/>
    <property type="project" value="TreeGrafter"/>
</dbReference>
<dbReference type="PROSITE" id="PS51192">
    <property type="entry name" value="HELICASE_ATP_BIND_1"/>
    <property type="match status" value="1"/>
</dbReference>
<sequence>MSSSELLVANSIETFDQQEARSRCLKVFKVVPKPEQLEVVAAMARRQDCILIAGCGWGKTLVYFLPLILWPDLIILVLSPLKALADEQHQKLDTLGIRSIAIKGETVITHEILKSLGEGKYRAVFLSPELIFSSDRIKNLWRQPGWRKKLFAIVVDEAHCIDSWGGHFRQEYSRIGELRSMVPRDTPFLAASATLPPRVLENIKKSLHFRPDTHIINVGNDRPNIKFIITEFQHPMNSFQDLKFLKDFKKTIVYFNTRPDAEGARRYLVQELGLDSSKIAVYHSIKSDELKSDILEKFRDDKVLLLLATEAVGMGCDISNIVRIVQYGRPPSLASLIQRLGRAARDPTLQGIGLTIVPQFSSRGSVKDATDKDLLEYLYTKGCCRRVLDDVFCNMHRENGNANCCDVCHPEQQASMEIVYTGAEGYNDARVKAASKRVPRRTEEEKAIARQAIEDWRTAAWKRDFSSRAFAYPIPQFIMSDQVLKTLADKHAKVVAPDSISSFLNWDPPKCEYIQELTEIIMGVNETITARQGEKSLGKPTSDTST</sequence>
<proteinExistence type="inferred from homology"/>
<dbReference type="GO" id="GO:0005737">
    <property type="term" value="C:cytoplasm"/>
    <property type="evidence" value="ECO:0007669"/>
    <property type="project" value="TreeGrafter"/>
</dbReference>
<name>A0A086TJM5_9FUNG</name>
<evidence type="ECO:0000259" key="9">
    <source>
        <dbReference type="PROSITE" id="PS51194"/>
    </source>
</evidence>
<evidence type="ECO:0000259" key="8">
    <source>
        <dbReference type="PROSITE" id="PS51192"/>
    </source>
</evidence>
<evidence type="ECO:0000256" key="7">
    <source>
        <dbReference type="ARBA" id="ARBA00034808"/>
    </source>
</evidence>
<dbReference type="SUPFAM" id="SSF52540">
    <property type="entry name" value="P-loop containing nucleoside triphosphate hydrolases"/>
    <property type="match status" value="1"/>
</dbReference>
<evidence type="ECO:0000313" key="10">
    <source>
        <dbReference type="EMBL" id="KFH62152.1"/>
    </source>
</evidence>
<protein>
    <recommendedName>
        <fullName evidence="7">DNA 3'-5' helicase</fullName>
        <ecNumber evidence="7">5.6.2.4</ecNumber>
    </recommendedName>
</protein>
<dbReference type="InterPro" id="IPR001650">
    <property type="entry name" value="Helicase_C-like"/>
</dbReference>
<dbReference type="GO" id="GO:0005524">
    <property type="term" value="F:ATP binding"/>
    <property type="evidence" value="ECO:0007669"/>
    <property type="project" value="UniProtKB-KW"/>
</dbReference>
<dbReference type="PANTHER" id="PTHR13710">
    <property type="entry name" value="DNA HELICASE RECQ FAMILY MEMBER"/>
    <property type="match status" value="1"/>
</dbReference>
<evidence type="ECO:0000256" key="4">
    <source>
        <dbReference type="ARBA" id="ARBA00023125"/>
    </source>
</evidence>
<dbReference type="Pfam" id="PF00270">
    <property type="entry name" value="DEAD"/>
    <property type="match status" value="1"/>
</dbReference>
<evidence type="ECO:0000313" key="11">
    <source>
        <dbReference type="Proteomes" id="UP000243308"/>
    </source>
</evidence>
<evidence type="ECO:0000256" key="5">
    <source>
        <dbReference type="ARBA" id="ARBA00023235"/>
    </source>
</evidence>
<dbReference type="GO" id="GO:0005694">
    <property type="term" value="C:chromosome"/>
    <property type="evidence" value="ECO:0007669"/>
    <property type="project" value="TreeGrafter"/>
</dbReference>
<comment type="similarity">
    <text evidence="1">Belongs to the helicase family. RecQ subfamily.</text>
</comment>
<dbReference type="Gene3D" id="3.40.50.300">
    <property type="entry name" value="P-loop containing nucleotide triphosphate hydrolases"/>
    <property type="match status" value="2"/>
</dbReference>
<dbReference type="PROSITE" id="PS51194">
    <property type="entry name" value="HELICASE_CTER"/>
    <property type="match status" value="1"/>
</dbReference>
<dbReference type="GO" id="GO:0003677">
    <property type="term" value="F:DNA binding"/>
    <property type="evidence" value="ECO:0007669"/>
    <property type="project" value="UniProtKB-KW"/>
</dbReference>
<keyword evidence="11" id="KW-1185">Reference proteome</keyword>
<dbReference type="Pfam" id="PF00271">
    <property type="entry name" value="Helicase_C"/>
    <property type="match status" value="1"/>
</dbReference>
<evidence type="ECO:0000256" key="6">
    <source>
        <dbReference type="ARBA" id="ARBA00034617"/>
    </source>
</evidence>
<dbReference type="Proteomes" id="UP000243308">
    <property type="component" value="Unassembled WGS sequence"/>
</dbReference>
<feature type="domain" description="Helicase C-terminal" evidence="9">
    <location>
        <begin position="237"/>
        <end position="399"/>
    </location>
</feature>
<keyword evidence="2" id="KW-0547">Nucleotide-binding</keyword>
<dbReference type="GO" id="GO:0043138">
    <property type="term" value="F:3'-5' DNA helicase activity"/>
    <property type="evidence" value="ECO:0007669"/>
    <property type="project" value="UniProtKB-EC"/>
</dbReference>
<keyword evidence="4" id="KW-0238">DNA-binding</keyword>
<keyword evidence="3" id="KW-0067">ATP-binding</keyword>
<dbReference type="InterPro" id="IPR027417">
    <property type="entry name" value="P-loop_NTPase"/>
</dbReference>
<evidence type="ECO:0000256" key="3">
    <source>
        <dbReference type="ARBA" id="ARBA00022840"/>
    </source>
</evidence>
<dbReference type="EMBL" id="KN042433">
    <property type="protein sequence ID" value="KFH62152.1"/>
    <property type="molecule type" value="Genomic_DNA"/>
</dbReference>
<evidence type="ECO:0000256" key="1">
    <source>
        <dbReference type="ARBA" id="ARBA00005446"/>
    </source>
</evidence>
<dbReference type="EC" id="5.6.2.4" evidence="7"/>
<dbReference type="InterPro" id="IPR014001">
    <property type="entry name" value="Helicase_ATP-bd"/>
</dbReference>
<dbReference type="OrthoDB" id="10261556at2759"/>
<evidence type="ECO:0000256" key="2">
    <source>
        <dbReference type="ARBA" id="ARBA00022741"/>
    </source>
</evidence>
<dbReference type="InterPro" id="IPR011545">
    <property type="entry name" value="DEAD/DEAH_box_helicase_dom"/>
</dbReference>